<evidence type="ECO:0000313" key="9">
    <source>
        <dbReference type="EMBL" id="KAE8145406.1"/>
    </source>
</evidence>
<evidence type="ECO:0000256" key="4">
    <source>
        <dbReference type="ARBA" id="ARBA00022729"/>
    </source>
</evidence>
<dbReference type="GO" id="GO:0046872">
    <property type="term" value="F:metal ion binding"/>
    <property type="evidence" value="ECO:0007669"/>
    <property type="project" value="UniProtKB-KW"/>
</dbReference>
<dbReference type="GO" id="GO:0030600">
    <property type="term" value="F:feruloyl esterase activity"/>
    <property type="evidence" value="ECO:0007669"/>
    <property type="project" value="UniProtKB-ARBA"/>
</dbReference>
<evidence type="ECO:0000256" key="3">
    <source>
        <dbReference type="ARBA" id="ARBA00022723"/>
    </source>
</evidence>
<keyword evidence="2" id="KW-0719">Serine esterase</keyword>
<keyword evidence="4 8" id="KW-0732">Signal</keyword>
<accession>A0A5N6TGF4</accession>
<dbReference type="EMBL" id="ML742349">
    <property type="protein sequence ID" value="KAE8145406.1"/>
    <property type="molecule type" value="Genomic_DNA"/>
</dbReference>
<dbReference type="InterPro" id="IPR029058">
    <property type="entry name" value="AB_hydrolase_fold"/>
</dbReference>
<dbReference type="InterPro" id="IPR011118">
    <property type="entry name" value="Tannase/feruloyl_esterase"/>
</dbReference>
<keyword evidence="7" id="KW-1015">Disulfide bond</keyword>
<dbReference type="Proteomes" id="UP000325780">
    <property type="component" value="Unassembled WGS sequence"/>
</dbReference>
<proteinExistence type="inferred from homology"/>
<feature type="chain" id="PRO_5025074243" description="Carboxylic ester hydrolase" evidence="8">
    <location>
        <begin position="24"/>
        <end position="518"/>
    </location>
</feature>
<keyword evidence="5 8" id="KW-0378">Hydrolase</keyword>
<dbReference type="Pfam" id="PF07519">
    <property type="entry name" value="Tannase"/>
    <property type="match status" value="1"/>
</dbReference>
<evidence type="ECO:0000256" key="6">
    <source>
        <dbReference type="ARBA" id="ARBA00022837"/>
    </source>
</evidence>
<protein>
    <recommendedName>
        <fullName evidence="8">Carboxylic ester hydrolase</fullName>
        <ecNumber evidence="8">3.1.1.-</ecNumber>
    </recommendedName>
</protein>
<dbReference type="PANTHER" id="PTHR33938">
    <property type="entry name" value="FERULOYL ESTERASE B-RELATED"/>
    <property type="match status" value="1"/>
</dbReference>
<dbReference type="EC" id="3.1.1.-" evidence="8"/>
<sequence length="518" mass="56317">MLYNTLRFFTSVIALSFVTTVIAVPECSSSHISNPSIPGGHIIDLLASPVWSYQGNLSTIDFCNVTVIYTHTGHNESIVTTVWLPLANWNDRLLGAGGGGYAARPMDDVLSMAVSRNYTVVATDAGHISENATSSESWSLTPSGEVNMALLEDFASVSLADAATIGKQVIANFYGRRPRYSYWSGCSTGGRQGLMLAQRYPTAFDGIMAGAPAIYWPTVAVADYWPQFIMNQMQHYPPQCITDAITNATIQACDGHDKVLDGVISAPHLCRFNPLTLIGTKVNCSGESLEITQKDALVAIRSWQGPTTTHGSFAWYGMEKGTPLSMGIESQARTICTTPRNCTGAPFATATDWITRFVLQNVSADLTTLSHPEFDAMLAHSQQRYNSIIATDNTNLSAFKQAGGKMVTWQGQADQLIAPKGIERYYRQVQDNDPAIRDFYRLYAAPGVNHCGGGRGASPVTPLTAVVNWVEKGIAPDTLDAVSSEGSRRKLCLWPLVSVYKGGDVKDANSYRCQERYT</sequence>
<evidence type="ECO:0000256" key="2">
    <source>
        <dbReference type="ARBA" id="ARBA00022487"/>
    </source>
</evidence>
<gene>
    <name evidence="9" type="ORF">BDV25DRAFT_170567</name>
</gene>
<keyword evidence="6" id="KW-0106">Calcium</keyword>
<evidence type="ECO:0000256" key="7">
    <source>
        <dbReference type="ARBA" id="ARBA00023157"/>
    </source>
</evidence>
<name>A0A5N6TGF4_ASPAV</name>
<reference evidence="9 10" key="1">
    <citation type="submission" date="2019-04" db="EMBL/GenBank/DDBJ databases">
        <title>Friends and foes A comparative genomics study of 23 Aspergillus species from section Flavi.</title>
        <authorList>
            <consortium name="DOE Joint Genome Institute"/>
            <person name="Kjaerbolling I."/>
            <person name="Vesth T."/>
            <person name="Frisvad J.C."/>
            <person name="Nybo J.L."/>
            <person name="Theobald S."/>
            <person name="Kildgaard S."/>
            <person name="Isbrandt T."/>
            <person name="Kuo A."/>
            <person name="Sato A."/>
            <person name="Lyhne E.K."/>
            <person name="Kogle M.E."/>
            <person name="Wiebenga A."/>
            <person name="Kun R.S."/>
            <person name="Lubbers R.J."/>
            <person name="Makela M.R."/>
            <person name="Barry K."/>
            <person name="Chovatia M."/>
            <person name="Clum A."/>
            <person name="Daum C."/>
            <person name="Haridas S."/>
            <person name="He G."/>
            <person name="LaButti K."/>
            <person name="Lipzen A."/>
            <person name="Mondo S."/>
            <person name="Riley R."/>
            <person name="Salamov A."/>
            <person name="Simmons B.A."/>
            <person name="Magnuson J.K."/>
            <person name="Henrissat B."/>
            <person name="Mortensen U.H."/>
            <person name="Larsen T.O."/>
            <person name="Devries R.P."/>
            <person name="Grigoriev I.V."/>
            <person name="Machida M."/>
            <person name="Baker S.E."/>
            <person name="Andersen M.R."/>
        </authorList>
    </citation>
    <scope>NUCLEOTIDE SEQUENCE [LARGE SCALE GENOMIC DNA]</scope>
    <source>
        <strain evidence="9 10">IBT 18842</strain>
    </source>
</reference>
<keyword evidence="10" id="KW-1185">Reference proteome</keyword>
<evidence type="ECO:0000313" key="10">
    <source>
        <dbReference type="Proteomes" id="UP000325780"/>
    </source>
</evidence>
<evidence type="ECO:0000256" key="1">
    <source>
        <dbReference type="ARBA" id="ARBA00006249"/>
    </source>
</evidence>
<evidence type="ECO:0000256" key="8">
    <source>
        <dbReference type="RuleBase" id="RU361238"/>
    </source>
</evidence>
<organism evidence="9 10">
    <name type="scientific">Aspergillus avenaceus</name>
    <dbReference type="NCBI Taxonomy" id="36643"/>
    <lineage>
        <taxon>Eukaryota</taxon>
        <taxon>Fungi</taxon>
        <taxon>Dikarya</taxon>
        <taxon>Ascomycota</taxon>
        <taxon>Pezizomycotina</taxon>
        <taxon>Eurotiomycetes</taxon>
        <taxon>Eurotiomycetidae</taxon>
        <taxon>Eurotiales</taxon>
        <taxon>Aspergillaceae</taxon>
        <taxon>Aspergillus</taxon>
        <taxon>Aspergillus subgen. Circumdati</taxon>
    </lineage>
</organism>
<dbReference type="SUPFAM" id="SSF53474">
    <property type="entry name" value="alpha/beta-Hydrolases"/>
    <property type="match status" value="1"/>
</dbReference>
<evidence type="ECO:0000256" key="5">
    <source>
        <dbReference type="ARBA" id="ARBA00022801"/>
    </source>
</evidence>
<dbReference type="Gene3D" id="3.40.50.1820">
    <property type="entry name" value="alpha/beta hydrolase"/>
    <property type="match status" value="1"/>
</dbReference>
<keyword evidence="3" id="KW-0479">Metal-binding</keyword>
<dbReference type="OrthoDB" id="3039123at2759"/>
<feature type="signal peptide" evidence="8">
    <location>
        <begin position="1"/>
        <end position="23"/>
    </location>
</feature>
<comment type="similarity">
    <text evidence="1 8">Belongs to the tannase family.</text>
</comment>
<dbReference type="AlphaFoldDB" id="A0A5N6TGF4"/>
<dbReference type="PANTHER" id="PTHR33938:SF8">
    <property type="entry name" value="CARBOXYLIC ESTER HYDROLASE"/>
    <property type="match status" value="1"/>
</dbReference>